<sequence>MTGTLPPLLDSVVGGGTPGRSCNARLWIQCCYAGKSPFAIQKALIAIGGEPKSGKRLCSGDLLIETISALQTKSFLLAKTFLNSPVSISPHKPLNTCRGVISEPDLFTIPDAKILEGFSGQAVIQTGFGPTVYSIPSMGHFLKSRIYRDVTGLRYIVQPCLLFTTPGFFRHPLSSSPVPTFFSSVVARSFSLYRLSFDLLPGAGSCSLHAPPKSKSCPLWLILPYQTPGTENSQTVTQKIHKQNTQ</sequence>
<evidence type="ECO:0000313" key="2">
    <source>
        <dbReference type="Proteomes" id="UP000887159"/>
    </source>
</evidence>
<dbReference type="AlphaFoldDB" id="A0A8X6RIK1"/>
<organism evidence="1 2">
    <name type="scientific">Trichonephila clavipes</name>
    <name type="common">Golden silk orbweaver</name>
    <name type="synonym">Nephila clavipes</name>
    <dbReference type="NCBI Taxonomy" id="2585209"/>
    <lineage>
        <taxon>Eukaryota</taxon>
        <taxon>Metazoa</taxon>
        <taxon>Ecdysozoa</taxon>
        <taxon>Arthropoda</taxon>
        <taxon>Chelicerata</taxon>
        <taxon>Arachnida</taxon>
        <taxon>Araneae</taxon>
        <taxon>Araneomorphae</taxon>
        <taxon>Entelegynae</taxon>
        <taxon>Araneoidea</taxon>
        <taxon>Nephilidae</taxon>
        <taxon>Trichonephila</taxon>
    </lineage>
</organism>
<dbReference type="EMBL" id="BMAU01021172">
    <property type="protein sequence ID" value="GFX93217.1"/>
    <property type="molecule type" value="Genomic_DNA"/>
</dbReference>
<gene>
    <name evidence="1" type="primary">AVEN_233730_1</name>
    <name evidence="1" type="ORF">TNCV_4760961</name>
</gene>
<protein>
    <submittedName>
        <fullName evidence="1">Uncharacterized protein</fullName>
    </submittedName>
</protein>
<accession>A0A8X6RIK1</accession>
<dbReference type="Proteomes" id="UP000887159">
    <property type="component" value="Unassembled WGS sequence"/>
</dbReference>
<comment type="caution">
    <text evidence="1">The sequence shown here is derived from an EMBL/GenBank/DDBJ whole genome shotgun (WGS) entry which is preliminary data.</text>
</comment>
<evidence type="ECO:0000313" key="1">
    <source>
        <dbReference type="EMBL" id="GFX93217.1"/>
    </source>
</evidence>
<proteinExistence type="predicted"/>
<keyword evidence="2" id="KW-1185">Reference proteome</keyword>
<reference evidence="1" key="1">
    <citation type="submission" date="2020-08" db="EMBL/GenBank/DDBJ databases">
        <title>Multicomponent nature underlies the extraordinary mechanical properties of spider dragline silk.</title>
        <authorList>
            <person name="Kono N."/>
            <person name="Nakamura H."/>
            <person name="Mori M."/>
            <person name="Yoshida Y."/>
            <person name="Ohtoshi R."/>
            <person name="Malay A.D."/>
            <person name="Moran D.A.P."/>
            <person name="Tomita M."/>
            <person name="Numata K."/>
            <person name="Arakawa K."/>
        </authorList>
    </citation>
    <scope>NUCLEOTIDE SEQUENCE</scope>
</reference>
<name>A0A8X6RIK1_TRICX</name>